<dbReference type="AlphaFoldDB" id="A0A803MPE3"/>
<dbReference type="InterPro" id="IPR027417">
    <property type="entry name" value="P-loop_NTPase"/>
</dbReference>
<protein>
    <recommendedName>
        <fullName evidence="5">GPN-loop GTPase 3</fullName>
    </recommendedName>
</protein>
<organism evidence="6 7">
    <name type="scientific">Chenopodium quinoa</name>
    <name type="common">Quinoa</name>
    <dbReference type="NCBI Taxonomy" id="63459"/>
    <lineage>
        <taxon>Eukaryota</taxon>
        <taxon>Viridiplantae</taxon>
        <taxon>Streptophyta</taxon>
        <taxon>Embryophyta</taxon>
        <taxon>Tracheophyta</taxon>
        <taxon>Spermatophyta</taxon>
        <taxon>Magnoliopsida</taxon>
        <taxon>eudicotyledons</taxon>
        <taxon>Gunneridae</taxon>
        <taxon>Pentapetalae</taxon>
        <taxon>Caryophyllales</taxon>
        <taxon>Chenopodiaceae</taxon>
        <taxon>Chenopodioideae</taxon>
        <taxon>Atripliceae</taxon>
        <taxon>Chenopodium</taxon>
    </lineage>
</organism>
<dbReference type="Gene3D" id="3.40.50.300">
    <property type="entry name" value="P-loop containing nucleotide triphosphate hydrolases"/>
    <property type="match status" value="1"/>
</dbReference>
<comment type="function">
    <text evidence="5">Small GTPase required for proper nuclear import of RNA polymerase II and III (RNAPII and RNAPIII). May act at an RNAP assembly step prior to nuclear import.</text>
</comment>
<reference evidence="6" key="1">
    <citation type="journal article" date="2017" name="Nature">
        <title>The genome of Chenopodium quinoa.</title>
        <authorList>
            <person name="Jarvis D.E."/>
            <person name="Ho Y.S."/>
            <person name="Lightfoot D.J."/>
            <person name="Schmoeckel S.M."/>
            <person name="Li B."/>
            <person name="Borm T.J.A."/>
            <person name="Ohyanagi H."/>
            <person name="Mineta K."/>
            <person name="Michell C.T."/>
            <person name="Saber N."/>
            <person name="Kharbatia N.M."/>
            <person name="Rupper R.R."/>
            <person name="Sharp A.R."/>
            <person name="Dally N."/>
            <person name="Boughton B.A."/>
            <person name="Woo Y.H."/>
            <person name="Gao G."/>
            <person name="Schijlen E.G.W.M."/>
            <person name="Guo X."/>
            <person name="Momin A.A."/>
            <person name="Negrao S."/>
            <person name="Al-Babili S."/>
            <person name="Gehring C."/>
            <person name="Roessner U."/>
            <person name="Jung C."/>
            <person name="Murphy K."/>
            <person name="Arold S.T."/>
            <person name="Gojobori T."/>
            <person name="van der Linden C.G."/>
            <person name="van Loo E.N."/>
            <person name="Jellen E.N."/>
            <person name="Maughan P.J."/>
            <person name="Tester M."/>
        </authorList>
    </citation>
    <scope>NUCLEOTIDE SEQUENCE [LARGE SCALE GENOMIC DNA]</scope>
    <source>
        <strain evidence="6">cv. PI 614886</strain>
    </source>
</reference>
<evidence type="ECO:0000313" key="6">
    <source>
        <dbReference type="EnsemblPlants" id="AUR62033144-RA:cds"/>
    </source>
</evidence>
<accession>A0A803MPE3</accession>
<keyword evidence="7" id="KW-1185">Reference proteome</keyword>
<dbReference type="Proteomes" id="UP000596660">
    <property type="component" value="Unplaced"/>
</dbReference>
<evidence type="ECO:0000256" key="1">
    <source>
        <dbReference type="ARBA" id="ARBA00005290"/>
    </source>
</evidence>
<comment type="similarity">
    <text evidence="1 5">Belongs to the GPN-loop GTPase family.</text>
</comment>
<dbReference type="GO" id="GO:0005525">
    <property type="term" value="F:GTP binding"/>
    <property type="evidence" value="ECO:0007669"/>
    <property type="project" value="UniProtKB-KW"/>
</dbReference>
<dbReference type="Gramene" id="AUR62033144-RA">
    <property type="protein sequence ID" value="AUR62033144-RA:cds"/>
    <property type="gene ID" value="AUR62033144"/>
</dbReference>
<evidence type="ECO:0000256" key="2">
    <source>
        <dbReference type="ARBA" id="ARBA00022741"/>
    </source>
</evidence>
<keyword evidence="2 5" id="KW-0547">Nucleotide-binding</keyword>
<dbReference type="GO" id="GO:0003924">
    <property type="term" value="F:GTPase activity"/>
    <property type="evidence" value="ECO:0007669"/>
    <property type="project" value="TreeGrafter"/>
</dbReference>
<dbReference type="PANTHER" id="PTHR21231">
    <property type="entry name" value="XPA-BINDING PROTEIN 1-RELATED"/>
    <property type="match status" value="1"/>
</dbReference>
<keyword evidence="3 5" id="KW-0378">Hydrolase</keyword>
<reference evidence="6" key="2">
    <citation type="submission" date="2021-03" db="UniProtKB">
        <authorList>
            <consortium name="EnsemblPlants"/>
        </authorList>
    </citation>
    <scope>IDENTIFICATION</scope>
</reference>
<dbReference type="SUPFAM" id="SSF52540">
    <property type="entry name" value="P-loop containing nucleoside triphosphate hydrolases"/>
    <property type="match status" value="1"/>
</dbReference>
<dbReference type="InterPro" id="IPR004130">
    <property type="entry name" value="Gpn"/>
</dbReference>
<evidence type="ECO:0000313" key="7">
    <source>
        <dbReference type="Proteomes" id="UP000596660"/>
    </source>
</evidence>
<keyword evidence="4 5" id="KW-0342">GTP-binding</keyword>
<evidence type="ECO:0000256" key="5">
    <source>
        <dbReference type="RuleBase" id="RU365059"/>
    </source>
</evidence>
<dbReference type="EnsemblPlants" id="AUR62033144-RA">
    <property type="protein sequence ID" value="AUR62033144-RA:cds"/>
    <property type="gene ID" value="AUR62033144"/>
</dbReference>
<comment type="subunit">
    <text evidence="5">Binds to RNA polymerase II (RNAPII).</text>
</comment>
<proteinExistence type="inferred from homology"/>
<dbReference type="PANTHER" id="PTHR21231:SF7">
    <property type="entry name" value="GPN-LOOP GTPASE 3"/>
    <property type="match status" value="1"/>
</dbReference>
<sequence>MQQKVSKNSGICSSDERTYTKYTYKTYTLPDASSHKESRSGIKVLYHLHSLVCVESWERINLEEVMEELGLGPNGGLIYCMEELEDNLNNWLTEKIDDFLDDDYLVFGCPGQIKLFSHIPVLKNFVEHLQRKSFNVCVVYFLD</sequence>
<name>A0A803MPE3_CHEQI</name>
<dbReference type="Pfam" id="PF03029">
    <property type="entry name" value="ATP_bind_1"/>
    <property type="match status" value="1"/>
</dbReference>
<evidence type="ECO:0000256" key="4">
    <source>
        <dbReference type="ARBA" id="ARBA00023134"/>
    </source>
</evidence>
<evidence type="ECO:0000256" key="3">
    <source>
        <dbReference type="ARBA" id="ARBA00022801"/>
    </source>
</evidence>